<dbReference type="RefSeq" id="WP_238895151.1">
    <property type="nucleotide sequence ID" value="NZ_JAKOGG010000002.1"/>
</dbReference>
<dbReference type="Pfam" id="PF13302">
    <property type="entry name" value="Acetyltransf_3"/>
    <property type="match status" value="1"/>
</dbReference>
<reference evidence="2 3" key="1">
    <citation type="submission" date="2022-02" db="EMBL/GenBank/DDBJ databases">
        <authorList>
            <person name="Zhuang L."/>
        </authorList>
    </citation>
    <scope>NUCLEOTIDE SEQUENCE [LARGE SCALE GENOMIC DNA]</scope>
    <source>
        <strain evidence="2 3">C32</strain>
    </source>
</reference>
<evidence type="ECO:0000313" key="2">
    <source>
        <dbReference type="EMBL" id="MCS4555762.1"/>
    </source>
</evidence>
<evidence type="ECO:0000313" key="3">
    <source>
        <dbReference type="Proteomes" id="UP001201549"/>
    </source>
</evidence>
<keyword evidence="3" id="KW-1185">Reference proteome</keyword>
<dbReference type="PANTHER" id="PTHR43792:SF1">
    <property type="entry name" value="N-ACETYLTRANSFERASE DOMAIN-CONTAINING PROTEIN"/>
    <property type="match status" value="1"/>
</dbReference>
<evidence type="ECO:0000259" key="1">
    <source>
        <dbReference type="PROSITE" id="PS51186"/>
    </source>
</evidence>
<sequence>MIICETGRLVIREFEIRDAASLYALNSCPEIMQFIPGKPSASVVEAEKILREVILEDYRQQGFGRWAVEHKQNGEVIGFCGPKYLPDFDKVELGYRYFKPYWGKGIGYEAALAVLAVMPDYCHCQDVIALIDPDNIGSAKLAQKLHMHVMGMSELLGRPMQIYHKWL</sequence>
<accession>A0ABT2FHF4</accession>
<dbReference type="PANTHER" id="PTHR43792">
    <property type="entry name" value="GNAT FAMILY, PUTATIVE (AFU_ORTHOLOGUE AFUA_3G00765)-RELATED-RELATED"/>
    <property type="match status" value="1"/>
</dbReference>
<dbReference type="PROSITE" id="PS51186">
    <property type="entry name" value="GNAT"/>
    <property type="match status" value="1"/>
</dbReference>
<dbReference type="Gene3D" id="3.40.630.30">
    <property type="match status" value="1"/>
</dbReference>
<dbReference type="InterPro" id="IPR000182">
    <property type="entry name" value="GNAT_dom"/>
</dbReference>
<dbReference type="SUPFAM" id="SSF55729">
    <property type="entry name" value="Acyl-CoA N-acyltransferases (Nat)"/>
    <property type="match status" value="1"/>
</dbReference>
<feature type="domain" description="N-acetyltransferase" evidence="1">
    <location>
        <begin position="9"/>
        <end position="167"/>
    </location>
</feature>
<reference evidence="3" key="2">
    <citation type="submission" date="2023-07" db="EMBL/GenBank/DDBJ databases">
        <title>Shewanella mangrovi sp. nov., an acetaldehyde- degrading bacterium isolated from mangrove sediment.</title>
        <authorList>
            <person name="Liu Y."/>
        </authorList>
    </citation>
    <scope>NUCLEOTIDE SEQUENCE [LARGE SCALE GENOMIC DNA]</scope>
    <source>
        <strain evidence="3">C32</strain>
    </source>
</reference>
<dbReference type="InterPro" id="IPR016181">
    <property type="entry name" value="Acyl_CoA_acyltransferase"/>
</dbReference>
<dbReference type="Proteomes" id="UP001201549">
    <property type="component" value="Unassembled WGS sequence"/>
</dbReference>
<name>A0ABT2FHF4_9GAMM</name>
<comment type="caution">
    <text evidence="2">The sequence shown here is derived from an EMBL/GenBank/DDBJ whole genome shotgun (WGS) entry which is preliminary data.</text>
</comment>
<organism evidence="2 3">
    <name type="scientific">Shewanella electrica</name>
    <dbReference type="NCBI Taxonomy" id="515560"/>
    <lineage>
        <taxon>Bacteria</taxon>
        <taxon>Pseudomonadati</taxon>
        <taxon>Pseudomonadota</taxon>
        <taxon>Gammaproteobacteria</taxon>
        <taxon>Alteromonadales</taxon>
        <taxon>Shewanellaceae</taxon>
        <taxon>Shewanella</taxon>
    </lineage>
</organism>
<protein>
    <submittedName>
        <fullName evidence="2">GNAT family N-acetyltransferase</fullName>
    </submittedName>
</protein>
<proteinExistence type="predicted"/>
<dbReference type="InterPro" id="IPR051531">
    <property type="entry name" value="N-acetyltransferase"/>
</dbReference>
<dbReference type="EMBL" id="JAKOGG010000002">
    <property type="protein sequence ID" value="MCS4555762.1"/>
    <property type="molecule type" value="Genomic_DNA"/>
</dbReference>
<gene>
    <name evidence="2" type="ORF">L9G74_04870</name>
</gene>